<comment type="caution">
    <text evidence="3">The sequence shown here is derived from an EMBL/GenBank/DDBJ whole genome shotgun (WGS) entry which is preliminary data.</text>
</comment>
<dbReference type="AlphaFoldDB" id="A0A1Y3TWF2"/>
<dbReference type="CDD" id="cd07341">
    <property type="entry name" value="M56_BlaR1_MecR1_like"/>
    <property type="match status" value="1"/>
</dbReference>
<feature type="domain" description="Peptidase M56" evidence="2">
    <location>
        <begin position="15"/>
        <end position="297"/>
    </location>
</feature>
<feature type="transmembrane region" description="Helical" evidence="1">
    <location>
        <begin position="104"/>
        <end position="124"/>
    </location>
</feature>
<reference evidence="4" key="1">
    <citation type="submission" date="2017-04" db="EMBL/GenBank/DDBJ databases">
        <title>Function of individual gut microbiota members based on whole genome sequencing of pure cultures obtained from chicken caecum.</title>
        <authorList>
            <person name="Medvecky M."/>
            <person name="Cejkova D."/>
            <person name="Polansky O."/>
            <person name="Karasova D."/>
            <person name="Kubasova T."/>
            <person name="Cizek A."/>
            <person name="Rychlik I."/>
        </authorList>
    </citation>
    <scope>NUCLEOTIDE SEQUENCE [LARGE SCALE GENOMIC DNA]</scope>
    <source>
        <strain evidence="4">An75</strain>
    </source>
</reference>
<dbReference type="EMBL" id="NFHM01000027">
    <property type="protein sequence ID" value="OUN40884.1"/>
    <property type="molecule type" value="Genomic_DNA"/>
</dbReference>
<sequence>MSVFTGSVQIILLFVFMNIAVACMVLSIIALRKVFLHKIPSVIFGISWGLVFFRLFVPFDITTNYNFYNAFYYFIENILHMSLSNSIFSNLVTIIVDASQNKRILFRLFIVWICGVLYVGKTFAADFQKTIHLKQTSIPMENEKEVYEILSSYGLSKKYLLYENETIASPIAYGILKPMILFPKGFYEAHADMFDEALLHEYMHLKYHHQIIQYFLILVVMINWFNPFVWIMYHYINRDMEVACDRGVLKLLGKEHRETYALQLVHLVEKNHGQRQNQLVFYNGFSKFVMKERIMAIMRYQKIPILAIILSIWIPFGIISIFGASSNCIFGAELELRNCEVTVIPNPNADTITYAPPSNATLTWKQLAPYTLKAGARTENTIHISKYETVCSCTENISVSIDVTTVVNGDTYKGTFQMVGDKKQDPGWVAYYDGTLYRQ</sequence>
<keyword evidence="1" id="KW-1133">Transmembrane helix</keyword>
<evidence type="ECO:0000313" key="4">
    <source>
        <dbReference type="Proteomes" id="UP000195455"/>
    </source>
</evidence>
<dbReference type="Proteomes" id="UP000195455">
    <property type="component" value="Unassembled WGS sequence"/>
</dbReference>
<feature type="transmembrane region" description="Helical" evidence="1">
    <location>
        <begin position="303"/>
        <end position="324"/>
    </location>
</feature>
<name>A0A1Y3TWF2_9FIRM</name>
<gene>
    <name evidence="3" type="ORF">B5G26_13525</name>
</gene>
<organism evidence="3 4">
    <name type="scientific">Anaerotignum lactatifermentans</name>
    <dbReference type="NCBI Taxonomy" id="160404"/>
    <lineage>
        <taxon>Bacteria</taxon>
        <taxon>Bacillati</taxon>
        <taxon>Bacillota</taxon>
        <taxon>Clostridia</taxon>
        <taxon>Lachnospirales</taxon>
        <taxon>Anaerotignaceae</taxon>
        <taxon>Anaerotignum</taxon>
    </lineage>
</organism>
<dbReference type="RefSeq" id="WP_087990025.1">
    <property type="nucleotide sequence ID" value="NZ_NFHM01000027.1"/>
</dbReference>
<evidence type="ECO:0000256" key="1">
    <source>
        <dbReference type="SAM" id="Phobius"/>
    </source>
</evidence>
<evidence type="ECO:0000313" key="3">
    <source>
        <dbReference type="EMBL" id="OUN40884.1"/>
    </source>
</evidence>
<feature type="transmembrane region" description="Helical" evidence="1">
    <location>
        <begin position="42"/>
        <end position="59"/>
    </location>
</feature>
<dbReference type="InterPro" id="IPR052173">
    <property type="entry name" value="Beta-lactam_resp_regulator"/>
</dbReference>
<proteinExistence type="predicted"/>
<keyword evidence="1" id="KW-0812">Transmembrane</keyword>
<evidence type="ECO:0000259" key="2">
    <source>
        <dbReference type="Pfam" id="PF05569"/>
    </source>
</evidence>
<dbReference type="Pfam" id="PF05569">
    <property type="entry name" value="Peptidase_M56"/>
    <property type="match status" value="1"/>
</dbReference>
<dbReference type="PANTHER" id="PTHR34978">
    <property type="entry name" value="POSSIBLE SENSOR-TRANSDUCER PROTEIN BLAR"/>
    <property type="match status" value="1"/>
</dbReference>
<feature type="transmembrane region" description="Helical" evidence="1">
    <location>
        <begin position="6"/>
        <end position="30"/>
    </location>
</feature>
<protein>
    <recommendedName>
        <fullName evidence="2">Peptidase M56 domain-containing protein</fullName>
    </recommendedName>
</protein>
<dbReference type="InterPro" id="IPR008756">
    <property type="entry name" value="Peptidase_M56"/>
</dbReference>
<accession>A0A1Y3TWF2</accession>
<feature type="transmembrane region" description="Helical" evidence="1">
    <location>
        <begin position="211"/>
        <end position="233"/>
    </location>
</feature>
<keyword evidence="1" id="KW-0472">Membrane</keyword>
<feature type="transmembrane region" description="Helical" evidence="1">
    <location>
        <begin position="71"/>
        <end position="92"/>
    </location>
</feature>
<dbReference type="PANTHER" id="PTHR34978:SF3">
    <property type="entry name" value="SLR0241 PROTEIN"/>
    <property type="match status" value="1"/>
</dbReference>